<proteinExistence type="predicted"/>
<evidence type="ECO:0000313" key="1">
    <source>
        <dbReference type="EMBL" id="KAH7244896.1"/>
    </source>
</evidence>
<keyword evidence="2" id="KW-1185">Reference proteome</keyword>
<comment type="caution">
    <text evidence="1">The sequence shown here is derived from an EMBL/GenBank/DDBJ whole genome shotgun (WGS) entry which is preliminary data.</text>
</comment>
<gene>
    <name evidence="1" type="ORF">B0J15DRAFT_500907</name>
</gene>
<name>A0A9P9GTK4_FUSSL</name>
<dbReference type="Proteomes" id="UP000736672">
    <property type="component" value="Unassembled WGS sequence"/>
</dbReference>
<sequence>MAFGFVYKVLRRIRVSLFHVAAQNLLLILVFHAGLASFVVADKAESVSLLEAPVLTHHMTHVLIRVPIVCTHPTERPQARR</sequence>
<organism evidence="1 2">
    <name type="scientific">Fusarium solani</name>
    <name type="common">Filamentous fungus</name>
    <dbReference type="NCBI Taxonomy" id="169388"/>
    <lineage>
        <taxon>Eukaryota</taxon>
        <taxon>Fungi</taxon>
        <taxon>Dikarya</taxon>
        <taxon>Ascomycota</taxon>
        <taxon>Pezizomycotina</taxon>
        <taxon>Sordariomycetes</taxon>
        <taxon>Hypocreomycetidae</taxon>
        <taxon>Hypocreales</taxon>
        <taxon>Nectriaceae</taxon>
        <taxon>Fusarium</taxon>
        <taxon>Fusarium solani species complex</taxon>
    </lineage>
</organism>
<dbReference type="EMBL" id="JAGTJS010000017">
    <property type="protein sequence ID" value="KAH7244896.1"/>
    <property type="molecule type" value="Genomic_DNA"/>
</dbReference>
<accession>A0A9P9GTK4</accession>
<protein>
    <submittedName>
        <fullName evidence="1">Uncharacterized protein</fullName>
    </submittedName>
</protein>
<reference evidence="1" key="1">
    <citation type="journal article" date="2021" name="Nat. Commun.">
        <title>Genetic determinants of endophytism in the Arabidopsis root mycobiome.</title>
        <authorList>
            <person name="Mesny F."/>
            <person name="Miyauchi S."/>
            <person name="Thiergart T."/>
            <person name="Pickel B."/>
            <person name="Atanasova L."/>
            <person name="Karlsson M."/>
            <person name="Huettel B."/>
            <person name="Barry K.W."/>
            <person name="Haridas S."/>
            <person name="Chen C."/>
            <person name="Bauer D."/>
            <person name="Andreopoulos W."/>
            <person name="Pangilinan J."/>
            <person name="LaButti K."/>
            <person name="Riley R."/>
            <person name="Lipzen A."/>
            <person name="Clum A."/>
            <person name="Drula E."/>
            <person name="Henrissat B."/>
            <person name="Kohler A."/>
            <person name="Grigoriev I.V."/>
            <person name="Martin F.M."/>
            <person name="Hacquard S."/>
        </authorList>
    </citation>
    <scope>NUCLEOTIDE SEQUENCE</scope>
    <source>
        <strain evidence="1">FSSC 5 MPI-SDFR-AT-0091</strain>
    </source>
</reference>
<dbReference type="AlphaFoldDB" id="A0A9P9GTK4"/>
<evidence type="ECO:0000313" key="2">
    <source>
        <dbReference type="Proteomes" id="UP000736672"/>
    </source>
</evidence>